<dbReference type="SMART" id="SM01340">
    <property type="entry name" value="DNA_mis_repair"/>
    <property type="match status" value="1"/>
</dbReference>
<dbReference type="Gene3D" id="3.30.565.10">
    <property type="entry name" value="Histidine kinase-like ATPase, C-terminal domain"/>
    <property type="match status" value="1"/>
</dbReference>
<dbReference type="NCBIfam" id="TIGR00585">
    <property type="entry name" value="mutl"/>
    <property type="match status" value="1"/>
</dbReference>
<keyword evidence="7" id="KW-0255">Endonuclease</keyword>
<dbReference type="SUPFAM" id="SSF55874">
    <property type="entry name" value="ATPase domain of HSP90 chaperone/DNA topoisomerase II/histidine kinase"/>
    <property type="match status" value="1"/>
</dbReference>
<dbReference type="InterPro" id="IPR014762">
    <property type="entry name" value="DNA_mismatch_repair_CS"/>
</dbReference>
<keyword evidence="7" id="KW-0540">Nuclease</keyword>
<organism evidence="6 7">
    <name type="scientific">Galendromus occidentalis</name>
    <name type="common">western predatory mite</name>
    <dbReference type="NCBI Taxonomy" id="34638"/>
    <lineage>
        <taxon>Eukaryota</taxon>
        <taxon>Metazoa</taxon>
        <taxon>Ecdysozoa</taxon>
        <taxon>Arthropoda</taxon>
        <taxon>Chelicerata</taxon>
        <taxon>Arachnida</taxon>
        <taxon>Acari</taxon>
        <taxon>Parasitiformes</taxon>
        <taxon>Mesostigmata</taxon>
        <taxon>Gamasina</taxon>
        <taxon>Phytoseioidea</taxon>
        <taxon>Phytoseiidae</taxon>
        <taxon>Typhlodrominae</taxon>
        <taxon>Galendromus</taxon>
    </lineage>
</organism>
<feature type="compositionally biased region" description="Polar residues" evidence="3">
    <location>
        <begin position="504"/>
        <end position="523"/>
    </location>
</feature>
<dbReference type="GO" id="GO:0004519">
    <property type="term" value="F:endonuclease activity"/>
    <property type="evidence" value="ECO:0007669"/>
    <property type="project" value="UniProtKB-KW"/>
</dbReference>
<dbReference type="InterPro" id="IPR013507">
    <property type="entry name" value="DNA_mismatch_S5_2-like"/>
</dbReference>
<dbReference type="GO" id="GO:0032389">
    <property type="term" value="C:MutLalpha complex"/>
    <property type="evidence" value="ECO:0007669"/>
    <property type="project" value="TreeGrafter"/>
</dbReference>
<evidence type="ECO:0000259" key="5">
    <source>
        <dbReference type="SMART" id="SM01340"/>
    </source>
</evidence>
<reference evidence="7" key="1">
    <citation type="submission" date="2025-08" db="UniProtKB">
        <authorList>
            <consortium name="RefSeq"/>
        </authorList>
    </citation>
    <scope>IDENTIFICATION</scope>
</reference>
<dbReference type="InterPro" id="IPR002099">
    <property type="entry name" value="MutL/Mlh/PMS"/>
</dbReference>
<keyword evidence="2" id="KW-0227">DNA damage</keyword>
<dbReference type="GO" id="GO:0016887">
    <property type="term" value="F:ATP hydrolysis activity"/>
    <property type="evidence" value="ECO:0007669"/>
    <property type="project" value="InterPro"/>
</dbReference>
<dbReference type="InterPro" id="IPR014721">
    <property type="entry name" value="Ribsml_uS5_D2-typ_fold_subgr"/>
</dbReference>
<name>A0AAJ6VWW3_9ACAR</name>
<dbReference type="SUPFAM" id="SSF54211">
    <property type="entry name" value="Ribosomal protein S5 domain 2-like"/>
    <property type="match status" value="1"/>
</dbReference>
<proteinExistence type="inferred from homology"/>
<dbReference type="Pfam" id="PF01119">
    <property type="entry name" value="DNA_mis_repair"/>
    <property type="match status" value="1"/>
</dbReference>
<dbReference type="InterPro" id="IPR037198">
    <property type="entry name" value="MutL_C_sf"/>
</dbReference>
<dbReference type="RefSeq" id="XP_003740613.1">
    <property type="nucleotide sequence ID" value="XM_003740565.1"/>
</dbReference>
<feature type="domain" description="DNA mismatch repair protein S5" evidence="5">
    <location>
        <begin position="228"/>
        <end position="366"/>
    </location>
</feature>
<dbReference type="Gene3D" id="3.30.1370.100">
    <property type="entry name" value="MutL, C-terminal domain, regulatory subdomain"/>
    <property type="match status" value="1"/>
</dbReference>
<evidence type="ECO:0000256" key="1">
    <source>
        <dbReference type="ARBA" id="ARBA00006082"/>
    </source>
</evidence>
<feature type="region of interest" description="Disordered" evidence="3">
    <location>
        <begin position="480"/>
        <end position="576"/>
    </location>
</feature>
<dbReference type="PANTHER" id="PTHR10073">
    <property type="entry name" value="DNA MISMATCH REPAIR PROTEIN MLH, PMS, MUTL"/>
    <property type="match status" value="1"/>
</dbReference>
<dbReference type="Proteomes" id="UP000694867">
    <property type="component" value="Unplaced"/>
</dbReference>
<dbReference type="InterPro" id="IPR014790">
    <property type="entry name" value="MutL_C"/>
</dbReference>
<keyword evidence="7" id="KW-0378">Hydrolase</keyword>
<feature type="domain" description="MutL C-terminal dimerisation" evidence="4">
    <location>
        <begin position="655"/>
        <end position="802"/>
    </location>
</feature>
<dbReference type="InterPro" id="IPR020568">
    <property type="entry name" value="Ribosomal_Su5_D2-typ_SF"/>
</dbReference>
<dbReference type="GO" id="GO:0140664">
    <property type="term" value="F:ATP-dependent DNA damage sensor activity"/>
    <property type="evidence" value="ECO:0007669"/>
    <property type="project" value="InterPro"/>
</dbReference>
<evidence type="ECO:0000259" key="4">
    <source>
        <dbReference type="SMART" id="SM00853"/>
    </source>
</evidence>
<dbReference type="InterPro" id="IPR042120">
    <property type="entry name" value="MutL_C_dimsub"/>
</dbReference>
<dbReference type="GeneID" id="100901907"/>
<evidence type="ECO:0000256" key="2">
    <source>
        <dbReference type="ARBA" id="ARBA00022763"/>
    </source>
</evidence>
<feature type="region of interest" description="Disordered" evidence="3">
    <location>
        <begin position="410"/>
        <end position="466"/>
    </location>
</feature>
<dbReference type="FunFam" id="3.30.1370.100:FF:000001">
    <property type="entry name" value="Mismatch repair endonuclease pms1, putative"/>
    <property type="match status" value="1"/>
</dbReference>
<dbReference type="InterPro" id="IPR036890">
    <property type="entry name" value="HATPase_C_sf"/>
</dbReference>
<dbReference type="Gene3D" id="3.30.230.10">
    <property type="match status" value="1"/>
</dbReference>
<evidence type="ECO:0000313" key="7">
    <source>
        <dbReference type="RefSeq" id="XP_003740613.1"/>
    </source>
</evidence>
<feature type="compositionally biased region" description="Basic residues" evidence="3">
    <location>
        <begin position="422"/>
        <end position="431"/>
    </location>
</feature>
<dbReference type="Pfam" id="PF13589">
    <property type="entry name" value="HATPase_c_3"/>
    <property type="match status" value="1"/>
</dbReference>
<dbReference type="SUPFAM" id="SSF118116">
    <property type="entry name" value="DNA mismatch repair protein MutL"/>
    <property type="match status" value="1"/>
</dbReference>
<dbReference type="PANTHER" id="PTHR10073:SF52">
    <property type="entry name" value="MISMATCH REPAIR ENDONUCLEASE PMS2"/>
    <property type="match status" value="1"/>
</dbReference>
<dbReference type="CDD" id="cd16926">
    <property type="entry name" value="HATPase_MutL-MLH-PMS-like"/>
    <property type="match status" value="1"/>
</dbReference>
<evidence type="ECO:0000256" key="3">
    <source>
        <dbReference type="SAM" id="MobiDB-lite"/>
    </source>
</evidence>
<dbReference type="FunFam" id="3.30.565.10:FF:000014">
    <property type="entry name" value="Mismatch repair endonuclease pms1, putative"/>
    <property type="match status" value="1"/>
</dbReference>
<dbReference type="CDD" id="cd03484">
    <property type="entry name" value="MutL_Trans_hPMS_2_like"/>
    <property type="match status" value="1"/>
</dbReference>
<dbReference type="GO" id="GO:0006298">
    <property type="term" value="P:mismatch repair"/>
    <property type="evidence" value="ECO:0007669"/>
    <property type="project" value="InterPro"/>
</dbReference>
<comment type="similarity">
    <text evidence="1">Belongs to the DNA mismatch repair MutL/HexB family.</text>
</comment>
<dbReference type="SMART" id="SM00853">
    <property type="entry name" value="MutL_C"/>
    <property type="match status" value="1"/>
</dbReference>
<dbReference type="AlphaFoldDB" id="A0AAJ6VWW3"/>
<feature type="compositionally biased region" description="Basic and acidic residues" evidence="3">
    <location>
        <begin position="454"/>
        <end position="466"/>
    </location>
</feature>
<dbReference type="Gene3D" id="3.30.1540.20">
    <property type="entry name" value="MutL, C-terminal domain, dimerisation subdomain"/>
    <property type="match status" value="1"/>
</dbReference>
<evidence type="ECO:0000313" key="6">
    <source>
        <dbReference type="Proteomes" id="UP000694867"/>
    </source>
</evidence>
<dbReference type="Pfam" id="PF08676">
    <property type="entry name" value="MutL_C"/>
    <property type="match status" value="1"/>
</dbReference>
<gene>
    <name evidence="7" type="primary">LOC100901907</name>
</gene>
<dbReference type="CTD" id="5395"/>
<keyword evidence="6" id="KW-1185">Reference proteome</keyword>
<dbReference type="GO" id="GO:0005524">
    <property type="term" value="F:ATP binding"/>
    <property type="evidence" value="ECO:0007669"/>
    <property type="project" value="InterPro"/>
</dbReference>
<accession>A0AAJ6VWW3</accession>
<sequence length="841" mass="94206">MAEESKVRDAESGDKIGKLDSWSVHRICSGQVIVCLAVAVKELVENALDAGAKEIVIRTKEFGSKLIEVQDNGDGIREENFDALCRKHFTSKLQNFAELENILTFGFRGEALSSLCALGELSVTTKHESKEVGHALKFDAEGLLSEKKPCARSTGTTVTVENIFVSLPVRHKQFLNNLKKEFTKMVHFMSGYCLIARDVAISLTNIDERGKRHDVLKKRAHSSFKDNIIEIFGFKEASRLLPYAQITISEEIKQEFGLGNVSTEHFDEVTVEGFVSSSEHGSGRSSADRQFIFVNSRPCDFPKLTRVINGVYHQFNSSQYPFVMLNIMTPRHLVDVNLTPDKRMLMLQRENVILAMVKASLTLMFQKQATRYAVSSVSKISSSFSRRESTPLELDGDSPDEIVEETRSRHAAALEKKQNYSSRRRYRRSRHSRESKLSVEQASTASHPLVGALKEGEDVERSTGARIDNEELDLVIFSDEDSSDPCELPANVRHSPKTGVTPALESSPSLNEDPKTSSGTGRLSDSPKCPGTSHEVSATEAADGIEKSDQDIPASSGGQEDDEAADEPGTVLFVDETPKRRVGTHFLDWSEEEMFRDFADLEEDHRIDTNDDAGASNANRKMFRFRARISPRENSTAESELMREITKDMFKDMDIIGQFNKGFIIAKLNTDLFIVDQHAADEKFNFETLQATTVIESQPLAIPLKLFLAPGNEQVVLENLPIFEKNGFRLSCDEDALCGRKLSLTAVPQSGQWAMGASDIDELIFMLNENYHPNRMNCRPSKVRAMFAMRACRKSVMVGHELRPRDMKRVVSQLSGLQHPWNCPHGRPTMRHLVNLNLVHL</sequence>
<dbReference type="GO" id="GO:0030983">
    <property type="term" value="F:mismatched DNA binding"/>
    <property type="evidence" value="ECO:0007669"/>
    <property type="project" value="InterPro"/>
</dbReference>
<dbReference type="KEGG" id="goe:100901907"/>
<protein>
    <submittedName>
        <fullName evidence="7">Mismatch repair endonuclease PMS2</fullName>
    </submittedName>
</protein>
<dbReference type="PROSITE" id="PS00058">
    <property type="entry name" value="DNA_MISMATCH_REPAIR_1"/>
    <property type="match status" value="1"/>
</dbReference>
<dbReference type="InterPro" id="IPR038973">
    <property type="entry name" value="MutL/Mlh/Pms-like"/>
</dbReference>
<dbReference type="InterPro" id="IPR042121">
    <property type="entry name" value="MutL_C_regsub"/>
</dbReference>